<reference evidence="2 3" key="1">
    <citation type="submission" date="2024-06" db="EMBL/GenBank/DDBJ databases">
        <title>The Natural Products Discovery Center: Release of the First 8490 Sequenced Strains for Exploring Actinobacteria Biosynthetic Diversity.</title>
        <authorList>
            <person name="Kalkreuter E."/>
            <person name="Kautsar S.A."/>
            <person name="Yang D."/>
            <person name="Bader C.D."/>
            <person name="Teijaro C.N."/>
            <person name="Fluegel L."/>
            <person name="Davis C.M."/>
            <person name="Simpson J.R."/>
            <person name="Lauterbach L."/>
            <person name="Steele A.D."/>
            <person name="Gui C."/>
            <person name="Meng S."/>
            <person name="Li G."/>
            <person name="Viehrig K."/>
            <person name="Ye F."/>
            <person name="Su P."/>
            <person name="Kiefer A.F."/>
            <person name="Nichols A."/>
            <person name="Cepeda A.J."/>
            <person name="Yan W."/>
            <person name="Fan B."/>
            <person name="Jiang Y."/>
            <person name="Adhikari A."/>
            <person name="Zheng C.-J."/>
            <person name="Schuster L."/>
            <person name="Cowan T.M."/>
            <person name="Smanski M.J."/>
            <person name="Chevrette M.G."/>
            <person name="De Carvalho L.P.S."/>
            <person name="Shen B."/>
        </authorList>
    </citation>
    <scope>NUCLEOTIDE SEQUENCE [LARGE SCALE GENOMIC DNA]</scope>
    <source>
        <strain evidence="2 3">NPDC001166</strain>
    </source>
</reference>
<dbReference type="Proteomes" id="UP001470023">
    <property type="component" value="Unassembled WGS sequence"/>
</dbReference>
<dbReference type="RefSeq" id="WP_352066470.1">
    <property type="nucleotide sequence ID" value="NZ_JBEPAZ010000170.1"/>
</dbReference>
<keyword evidence="3" id="KW-1185">Reference proteome</keyword>
<feature type="non-terminal residue" evidence="2">
    <location>
        <position position="65"/>
    </location>
</feature>
<feature type="domain" description="Helicase-associated" evidence="1">
    <location>
        <begin position="6"/>
        <end position="59"/>
    </location>
</feature>
<name>A0ABV1UNA3_9ACTN</name>
<dbReference type="Pfam" id="PF03457">
    <property type="entry name" value="HA"/>
    <property type="match status" value="1"/>
</dbReference>
<organism evidence="2 3">
    <name type="scientific">Streptomyces sp. 900105245</name>
    <dbReference type="NCBI Taxonomy" id="3154379"/>
    <lineage>
        <taxon>Bacteria</taxon>
        <taxon>Bacillati</taxon>
        <taxon>Actinomycetota</taxon>
        <taxon>Actinomycetes</taxon>
        <taxon>Kitasatosporales</taxon>
        <taxon>Streptomycetaceae</taxon>
        <taxon>Streptomyces</taxon>
    </lineage>
</organism>
<dbReference type="EMBL" id="JBEPAZ010000170">
    <property type="protein sequence ID" value="MER6434672.1"/>
    <property type="molecule type" value="Genomic_DNA"/>
</dbReference>
<accession>A0ABV1UNA3</accession>
<dbReference type="Gene3D" id="6.10.140.530">
    <property type="match status" value="1"/>
</dbReference>
<protein>
    <submittedName>
        <fullName evidence="2">Helicase associated domain-containing protein</fullName>
    </submittedName>
</protein>
<gene>
    <name evidence="2" type="ORF">ABT272_45290</name>
</gene>
<dbReference type="InterPro" id="IPR005114">
    <property type="entry name" value="Helicase_assoc"/>
</dbReference>
<evidence type="ECO:0000313" key="2">
    <source>
        <dbReference type="EMBL" id="MER6434672.1"/>
    </source>
</evidence>
<proteinExistence type="predicted"/>
<evidence type="ECO:0000259" key="1">
    <source>
        <dbReference type="Pfam" id="PF03457"/>
    </source>
</evidence>
<comment type="caution">
    <text evidence="2">The sequence shown here is derived from an EMBL/GenBank/DDBJ whole genome shotgun (WGS) entry which is preliminary data.</text>
</comment>
<sequence length="65" mass="7288">MEPENANWKAGHRAAVAFRERTGHLAVPYEHRELLPGGHSFPLGRWLADQRRALQGGGMARSGRR</sequence>
<evidence type="ECO:0000313" key="3">
    <source>
        <dbReference type="Proteomes" id="UP001470023"/>
    </source>
</evidence>